<sequence length="148" mass="15854">MRFVLDCSVAISWCLVDENNPTANAILAMMPDAEAFVPGIWSLEIANVLLVAERRNRMTQEQSEEAIALLQSLLIQVDTATDANALGATLTLGRQEGLAAYDAAYLELALRLGLPLATIDQRLALAATRCGVDLVVADEETPSIGETP</sequence>
<evidence type="ECO:0000313" key="4">
    <source>
        <dbReference type="Proteomes" id="UP000623440"/>
    </source>
</evidence>
<organism evidence="3 4">
    <name type="scientific">Nostoc flagelliforme FACHB-838</name>
    <dbReference type="NCBI Taxonomy" id="2692904"/>
    <lineage>
        <taxon>Bacteria</taxon>
        <taxon>Bacillati</taxon>
        <taxon>Cyanobacteriota</taxon>
        <taxon>Cyanophyceae</taxon>
        <taxon>Nostocales</taxon>
        <taxon>Nostocaceae</taxon>
        <taxon>Nostoc</taxon>
    </lineage>
</organism>
<reference evidence="3 4" key="1">
    <citation type="journal article" date="2020" name="ISME J.">
        <title>Comparative genomics reveals insights into cyanobacterial evolution and habitat adaptation.</title>
        <authorList>
            <person name="Chen M.Y."/>
            <person name="Teng W.K."/>
            <person name="Zhao L."/>
            <person name="Hu C.X."/>
            <person name="Zhou Y.K."/>
            <person name="Han B.P."/>
            <person name="Song L.R."/>
            <person name="Shu W.S."/>
        </authorList>
    </citation>
    <scope>NUCLEOTIDE SEQUENCE [LARGE SCALE GENOMIC DNA]</scope>
    <source>
        <strain evidence="3 4">FACHB-838</strain>
    </source>
</reference>
<dbReference type="Gene3D" id="3.40.50.1010">
    <property type="entry name" value="5'-nuclease"/>
    <property type="match status" value="1"/>
</dbReference>
<comment type="caution">
    <text evidence="3">The sequence shown here is derived from an EMBL/GenBank/DDBJ whole genome shotgun (WGS) entry which is preliminary data.</text>
</comment>
<dbReference type="InterPro" id="IPR002716">
    <property type="entry name" value="PIN_dom"/>
</dbReference>
<evidence type="ECO:0000259" key="2">
    <source>
        <dbReference type="Pfam" id="PF01850"/>
    </source>
</evidence>
<dbReference type="PANTHER" id="PTHR35901:SF1">
    <property type="entry name" value="EXONUCLEASE VAPC9"/>
    <property type="match status" value="1"/>
</dbReference>
<dbReference type="Proteomes" id="UP000623440">
    <property type="component" value="Unassembled WGS sequence"/>
</dbReference>
<dbReference type="EMBL" id="JACJSI010000353">
    <property type="protein sequence ID" value="MBD2535925.1"/>
    <property type="molecule type" value="Genomic_DNA"/>
</dbReference>
<gene>
    <name evidence="3" type="ORF">H6G97_43970</name>
</gene>
<dbReference type="CDD" id="cd09873">
    <property type="entry name" value="PIN_Pae0151-like"/>
    <property type="match status" value="1"/>
</dbReference>
<accession>A0ABR8E3Q2</accession>
<dbReference type="Pfam" id="PF01850">
    <property type="entry name" value="PIN"/>
    <property type="match status" value="1"/>
</dbReference>
<dbReference type="SUPFAM" id="SSF88723">
    <property type="entry name" value="PIN domain-like"/>
    <property type="match status" value="1"/>
</dbReference>
<feature type="domain" description="PIN" evidence="2">
    <location>
        <begin position="4"/>
        <end position="124"/>
    </location>
</feature>
<evidence type="ECO:0000313" key="3">
    <source>
        <dbReference type="EMBL" id="MBD2535925.1"/>
    </source>
</evidence>
<protein>
    <submittedName>
        <fullName evidence="3">Type II toxin-antitoxin system VapC family toxin</fullName>
    </submittedName>
</protein>
<name>A0ABR8E3Q2_9NOSO</name>
<dbReference type="PANTHER" id="PTHR35901">
    <property type="entry name" value="RIBONUCLEASE VAPC3"/>
    <property type="match status" value="1"/>
</dbReference>
<evidence type="ECO:0000256" key="1">
    <source>
        <dbReference type="ARBA" id="ARBA00022842"/>
    </source>
</evidence>
<keyword evidence="1" id="KW-0460">Magnesium</keyword>
<proteinExistence type="predicted"/>
<keyword evidence="4" id="KW-1185">Reference proteome</keyword>
<dbReference type="RefSeq" id="WP_190946710.1">
    <property type="nucleotide sequence ID" value="NZ_JACJSI010000353.1"/>
</dbReference>
<dbReference type="InterPro" id="IPR051619">
    <property type="entry name" value="TypeII_TA_RNase_PINc/VapC"/>
</dbReference>
<dbReference type="InterPro" id="IPR044153">
    <property type="entry name" value="PIN_Pae0151-like"/>
</dbReference>
<dbReference type="InterPro" id="IPR029060">
    <property type="entry name" value="PIN-like_dom_sf"/>
</dbReference>